<dbReference type="EMBL" id="HBUF01551397">
    <property type="protein sequence ID" value="CAG6759005.1"/>
    <property type="molecule type" value="Transcribed_RNA"/>
</dbReference>
<dbReference type="EMBL" id="HBUF01084743">
    <property type="protein sequence ID" value="CAG6634011.1"/>
    <property type="molecule type" value="Transcribed_RNA"/>
</dbReference>
<organism evidence="2">
    <name type="scientific">Cacopsylla melanoneura</name>
    <dbReference type="NCBI Taxonomy" id="428564"/>
    <lineage>
        <taxon>Eukaryota</taxon>
        <taxon>Metazoa</taxon>
        <taxon>Ecdysozoa</taxon>
        <taxon>Arthropoda</taxon>
        <taxon>Hexapoda</taxon>
        <taxon>Insecta</taxon>
        <taxon>Pterygota</taxon>
        <taxon>Neoptera</taxon>
        <taxon>Paraneoptera</taxon>
        <taxon>Hemiptera</taxon>
        <taxon>Sternorrhyncha</taxon>
        <taxon>Psylloidea</taxon>
        <taxon>Psyllidae</taxon>
        <taxon>Psyllinae</taxon>
        <taxon>Cacopsylla</taxon>
    </lineage>
</organism>
<dbReference type="EMBL" id="HBUF01084744">
    <property type="protein sequence ID" value="CAG6634013.1"/>
    <property type="molecule type" value="Transcribed_RNA"/>
</dbReference>
<dbReference type="EMBL" id="HBUF01348440">
    <property type="protein sequence ID" value="CAG6711633.1"/>
    <property type="molecule type" value="Transcribed_RNA"/>
</dbReference>
<reference evidence="2" key="1">
    <citation type="submission" date="2021-05" db="EMBL/GenBank/DDBJ databases">
        <authorList>
            <person name="Alioto T."/>
            <person name="Alioto T."/>
            <person name="Gomez Garrido J."/>
        </authorList>
    </citation>
    <scope>NUCLEOTIDE SEQUENCE</scope>
</reference>
<protein>
    <submittedName>
        <fullName evidence="2">Uncharacterized protein</fullName>
    </submittedName>
</protein>
<name>A0A8D9A3N5_9HEMI</name>
<feature type="transmembrane region" description="Helical" evidence="1">
    <location>
        <begin position="40"/>
        <end position="62"/>
    </location>
</feature>
<dbReference type="AlphaFoldDB" id="A0A8D9A3N5"/>
<keyword evidence="1" id="KW-1133">Transmembrane helix</keyword>
<evidence type="ECO:0000313" key="2">
    <source>
        <dbReference type="EMBL" id="CAG6759003.1"/>
    </source>
</evidence>
<dbReference type="EMBL" id="HBUF01084745">
    <property type="protein sequence ID" value="CAG6634015.1"/>
    <property type="molecule type" value="Transcribed_RNA"/>
</dbReference>
<dbReference type="EMBL" id="HBUF01551396">
    <property type="protein sequence ID" value="CAG6759003.1"/>
    <property type="molecule type" value="Transcribed_RNA"/>
</dbReference>
<proteinExistence type="predicted"/>
<dbReference type="EMBL" id="HBUF01205487">
    <property type="protein sequence ID" value="CAG6663527.1"/>
    <property type="molecule type" value="Transcribed_RNA"/>
</dbReference>
<evidence type="ECO:0000256" key="1">
    <source>
        <dbReference type="SAM" id="Phobius"/>
    </source>
</evidence>
<dbReference type="EMBL" id="HBUF01205486">
    <property type="protein sequence ID" value="CAG6663525.1"/>
    <property type="molecule type" value="Transcribed_RNA"/>
</dbReference>
<keyword evidence="1" id="KW-0812">Transmembrane</keyword>
<keyword evidence="1" id="KW-0472">Membrane</keyword>
<sequence length="134" mass="15499">MGLERWTVETLQICCRISPRNPKSSTRWRPRWRWQKCPPCISLVWAGVYFSLCSLYTCLEIWPSTVLRFPSPLLILSVTPSRPTSLLSTIKPCNVCTTMLLLVKPRTMCSLPCLCFCLVRLFSSMFTRRSICKC</sequence>
<dbReference type="EMBL" id="HBUF01348439">
    <property type="protein sequence ID" value="CAG6711630.1"/>
    <property type="molecule type" value="Transcribed_RNA"/>
</dbReference>
<accession>A0A8D9A3N5</accession>